<dbReference type="EMBL" id="OZ019909">
    <property type="protein sequence ID" value="CAK9208610.1"/>
    <property type="molecule type" value="Genomic_DNA"/>
</dbReference>
<evidence type="ECO:0000256" key="5">
    <source>
        <dbReference type="ARBA" id="ARBA00023136"/>
    </source>
</evidence>
<evidence type="ECO:0000256" key="1">
    <source>
        <dbReference type="ARBA" id="ARBA00004141"/>
    </source>
</evidence>
<evidence type="ECO:0000313" key="8">
    <source>
        <dbReference type="Proteomes" id="UP001497512"/>
    </source>
</evidence>
<protein>
    <recommendedName>
        <fullName evidence="9">Tetraspanin-10</fullName>
    </recommendedName>
</protein>
<keyword evidence="3 6" id="KW-0812">Transmembrane</keyword>
<proteinExistence type="inferred from homology"/>
<dbReference type="SUPFAM" id="SSF90112">
    <property type="entry name" value="Neurotransmitter-gated ion-channel transmembrane pore"/>
    <property type="match status" value="1"/>
</dbReference>
<evidence type="ECO:0000256" key="6">
    <source>
        <dbReference type="SAM" id="Phobius"/>
    </source>
</evidence>
<dbReference type="InterPro" id="IPR044991">
    <property type="entry name" value="TET_plant"/>
</dbReference>
<dbReference type="InterPro" id="IPR036719">
    <property type="entry name" value="Neuro-gated_channel_TM_sf"/>
</dbReference>
<evidence type="ECO:0000313" key="7">
    <source>
        <dbReference type="EMBL" id="CAK9208610.1"/>
    </source>
</evidence>
<name>A0ABP0TZC9_9BRYO</name>
<sequence length="277" mass="30246">MMESAYSPKILSVPPSTRSSNFIKLINILGLLLSVALIGIGIWLASRHGDCEKSLRAPVFVIAIFFLIVSILGLFGASSAFVPLLYTYLVLMLMILLILAGFIIFIFVVTAQGGGYPVAGQQFQEYTLDDYSPFIRHKLNNPTNWVHIQSCIESSNNCDELNNIQSAADYYNSDLNPIQSGCCRPPTECGYTIVSPSNFDTSTGSNSSNPDCLTYSNNASIKCYNCQSCKGGAAQEIKRDGRILGIIFVVIFFVLVLVYLVGCVAGRTASREHYGDV</sequence>
<dbReference type="Proteomes" id="UP001497512">
    <property type="component" value="Chromosome 17"/>
</dbReference>
<dbReference type="Pfam" id="PF00335">
    <property type="entry name" value="Tetraspanin"/>
    <property type="match status" value="1"/>
</dbReference>
<feature type="transmembrane region" description="Helical" evidence="6">
    <location>
        <begin position="57"/>
        <end position="82"/>
    </location>
</feature>
<keyword evidence="4 6" id="KW-1133">Transmembrane helix</keyword>
<evidence type="ECO:0000256" key="3">
    <source>
        <dbReference type="ARBA" id="ARBA00022692"/>
    </source>
</evidence>
<evidence type="ECO:0008006" key="9">
    <source>
        <dbReference type="Google" id="ProtNLM"/>
    </source>
</evidence>
<keyword evidence="5 6" id="KW-0472">Membrane</keyword>
<gene>
    <name evidence="7" type="ORF">CSSPTR1EN2_LOCUS9269</name>
</gene>
<accession>A0ABP0TZC9</accession>
<comment type="similarity">
    <text evidence="2">Belongs to the tetraspanin (TM4SF) family.</text>
</comment>
<evidence type="ECO:0000256" key="2">
    <source>
        <dbReference type="ARBA" id="ARBA00006840"/>
    </source>
</evidence>
<feature type="transmembrane region" description="Helical" evidence="6">
    <location>
        <begin position="88"/>
        <end position="109"/>
    </location>
</feature>
<feature type="transmembrane region" description="Helical" evidence="6">
    <location>
        <begin position="243"/>
        <end position="262"/>
    </location>
</feature>
<keyword evidence="8" id="KW-1185">Reference proteome</keyword>
<dbReference type="PANTHER" id="PTHR32191">
    <property type="entry name" value="TETRASPANIN-8-RELATED"/>
    <property type="match status" value="1"/>
</dbReference>
<organism evidence="7 8">
    <name type="scientific">Sphagnum troendelagicum</name>
    <dbReference type="NCBI Taxonomy" id="128251"/>
    <lineage>
        <taxon>Eukaryota</taxon>
        <taxon>Viridiplantae</taxon>
        <taxon>Streptophyta</taxon>
        <taxon>Embryophyta</taxon>
        <taxon>Bryophyta</taxon>
        <taxon>Sphagnophytina</taxon>
        <taxon>Sphagnopsida</taxon>
        <taxon>Sphagnales</taxon>
        <taxon>Sphagnaceae</taxon>
        <taxon>Sphagnum</taxon>
    </lineage>
</organism>
<dbReference type="InterPro" id="IPR018499">
    <property type="entry name" value="Tetraspanin/Peripherin"/>
</dbReference>
<evidence type="ECO:0000256" key="4">
    <source>
        <dbReference type="ARBA" id="ARBA00022989"/>
    </source>
</evidence>
<feature type="transmembrane region" description="Helical" evidence="6">
    <location>
        <begin position="22"/>
        <end position="45"/>
    </location>
</feature>
<comment type="subcellular location">
    <subcellularLocation>
        <location evidence="1">Membrane</location>
        <topology evidence="1">Multi-pass membrane protein</topology>
    </subcellularLocation>
</comment>
<reference evidence="7" key="1">
    <citation type="submission" date="2024-02" db="EMBL/GenBank/DDBJ databases">
        <authorList>
            <consortium name="ELIXIR-Norway"/>
            <consortium name="Elixir Norway"/>
        </authorList>
    </citation>
    <scope>NUCLEOTIDE SEQUENCE</scope>
</reference>